<reference evidence="1" key="1">
    <citation type="submission" date="2018-05" db="EMBL/GenBank/DDBJ databases">
        <authorList>
            <person name="Lanie J.A."/>
            <person name="Ng W.-L."/>
            <person name="Kazmierczak K.M."/>
            <person name="Andrzejewski T.M."/>
            <person name="Davidsen T.M."/>
            <person name="Wayne K.J."/>
            <person name="Tettelin H."/>
            <person name="Glass J.I."/>
            <person name="Rusch D."/>
            <person name="Podicherti R."/>
            <person name="Tsui H.-C.T."/>
            <person name="Winkler M.E."/>
        </authorList>
    </citation>
    <scope>NUCLEOTIDE SEQUENCE</scope>
</reference>
<dbReference type="EMBL" id="UINC01201244">
    <property type="protein sequence ID" value="SVE20496.1"/>
    <property type="molecule type" value="Genomic_DNA"/>
</dbReference>
<accession>A0A383BJX5</accession>
<organism evidence="1">
    <name type="scientific">marine metagenome</name>
    <dbReference type="NCBI Taxonomy" id="408172"/>
    <lineage>
        <taxon>unclassified sequences</taxon>
        <taxon>metagenomes</taxon>
        <taxon>ecological metagenomes</taxon>
    </lineage>
</organism>
<feature type="non-terminal residue" evidence="1">
    <location>
        <position position="44"/>
    </location>
</feature>
<protein>
    <submittedName>
        <fullName evidence="1">Uncharacterized protein</fullName>
    </submittedName>
</protein>
<evidence type="ECO:0000313" key="1">
    <source>
        <dbReference type="EMBL" id="SVE20496.1"/>
    </source>
</evidence>
<proteinExistence type="predicted"/>
<sequence>MSNVEFGWARDNFQQVLMLTITRVHNLMILKRFSKVKLVKFFLV</sequence>
<gene>
    <name evidence="1" type="ORF">METZ01_LOCUS473350</name>
</gene>
<dbReference type="AlphaFoldDB" id="A0A383BJX5"/>
<name>A0A383BJX5_9ZZZZ</name>